<sequence>MYRAISRPTFQTSNVDQPTPVPVARPPFSLTNSSIVVAVPSHTPIIPASLPQESQEVPRTTGSPQAHHGLHHKPEGWTGQLPIIIAIAMPIVLVSIGVALVAYRIISQRRRAQSGRQSGHSCQLIISSSYERPDQGHHHHLQDQMANVPEKKNLSSASFRSPYSIDDDLSNFGIRGGTGCCPPLPPLPPPHPNTPVYTVPNPPHLSSNDCTDSSYPPNFIPPEDSPNGGGLHCRVHCVVTQTFTPTKSDELKIGIGDRVTVYILFDDGWCLGENLDYAKHEAAEGEGSTRTGVLPQECLSGLQRETMSDTTEEGSGTAISWRTAAEESHFPPTCPSRPSSQEILAGPSPSNPLPNTDTLPKNDEQSLKPKRRHSSLLFCDRETQLFRELDHALAFIQ</sequence>
<feature type="region of interest" description="Disordered" evidence="2">
    <location>
        <begin position="48"/>
        <end position="74"/>
    </location>
</feature>
<keyword evidence="3" id="KW-1133">Transmembrane helix</keyword>
<dbReference type="STRING" id="27349.A0A0L6VB78"/>
<feature type="region of interest" description="Disordered" evidence="2">
    <location>
        <begin position="132"/>
        <end position="160"/>
    </location>
</feature>
<dbReference type="InterPro" id="IPR036028">
    <property type="entry name" value="SH3-like_dom_sf"/>
</dbReference>
<keyword evidence="3" id="KW-0812">Transmembrane</keyword>
<name>A0A0L6VB78_9BASI</name>
<evidence type="ECO:0000256" key="3">
    <source>
        <dbReference type="SAM" id="Phobius"/>
    </source>
</evidence>
<protein>
    <recommendedName>
        <fullName evidence="4">SH3 domain-containing protein</fullName>
    </recommendedName>
</protein>
<evidence type="ECO:0000256" key="1">
    <source>
        <dbReference type="ARBA" id="ARBA00022443"/>
    </source>
</evidence>
<accession>A0A0L6VB78</accession>
<feature type="region of interest" description="Disordered" evidence="2">
    <location>
        <begin position="1"/>
        <end position="21"/>
    </location>
</feature>
<gene>
    <name evidence="5" type="ORF">VP01_201g7</name>
</gene>
<organism evidence="5 6">
    <name type="scientific">Puccinia sorghi</name>
    <dbReference type="NCBI Taxonomy" id="27349"/>
    <lineage>
        <taxon>Eukaryota</taxon>
        <taxon>Fungi</taxon>
        <taxon>Dikarya</taxon>
        <taxon>Basidiomycota</taxon>
        <taxon>Pucciniomycotina</taxon>
        <taxon>Pucciniomycetes</taxon>
        <taxon>Pucciniales</taxon>
        <taxon>Pucciniaceae</taxon>
        <taxon>Puccinia</taxon>
    </lineage>
</organism>
<feature type="region of interest" description="Disordered" evidence="2">
    <location>
        <begin position="181"/>
        <end position="223"/>
    </location>
</feature>
<proteinExistence type="predicted"/>
<dbReference type="OrthoDB" id="5340910at2759"/>
<dbReference type="SUPFAM" id="SSF50044">
    <property type="entry name" value="SH3-domain"/>
    <property type="match status" value="1"/>
</dbReference>
<dbReference type="VEuPathDB" id="FungiDB:VP01_201g7"/>
<feature type="domain" description="SH3" evidence="4">
    <location>
        <begin position="235"/>
        <end position="303"/>
    </location>
</feature>
<feature type="compositionally biased region" description="Polar residues" evidence="2">
    <location>
        <begin position="205"/>
        <end position="216"/>
    </location>
</feature>
<dbReference type="EMBL" id="LAVV01006860">
    <property type="protein sequence ID" value="KNZ57998.1"/>
    <property type="molecule type" value="Genomic_DNA"/>
</dbReference>
<keyword evidence="6" id="KW-1185">Reference proteome</keyword>
<evidence type="ECO:0000256" key="2">
    <source>
        <dbReference type="SAM" id="MobiDB-lite"/>
    </source>
</evidence>
<reference evidence="5 6" key="1">
    <citation type="submission" date="2015-08" db="EMBL/GenBank/DDBJ databases">
        <title>Next Generation Sequencing and Analysis of the Genome of Puccinia sorghi L Schw, the Causal Agent of Maize Common Rust.</title>
        <authorList>
            <person name="Rochi L."/>
            <person name="Burguener G."/>
            <person name="Darino M."/>
            <person name="Turjanski A."/>
            <person name="Kreff E."/>
            <person name="Dieguez M.J."/>
            <person name="Sacco F."/>
        </authorList>
    </citation>
    <scope>NUCLEOTIDE SEQUENCE [LARGE SCALE GENOMIC DNA]</scope>
    <source>
        <strain evidence="5 6">RO10H11247</strain>
    </source>
</reference>
<keyword evidence="1" id="KW-0728">SH3 domain</keyword>
<comment type="caution">
    <text evidence="5">The sequence shown here is derived from an EMBL/GenBank/DDBJ whole genome shotgun (WGS) entry which is preliminary data.</text>
</comment>
<feature type="compositionally biased region" description="Pro residues" evidence="2">
    <location>
        <begin position="182"/>
        <end position="193"/>
    </location>
</feature>
<feature type="transmembrane region" description="Helical" evidence="3">
    <location>
        <begin position="83"/>
        <end position="106"/>
    </location>
</feature>
<dbReference type="SMART" id="SM00326">
    <property type="entry name" value="SH3"/>
    <property type="match status" value="1"/>
</dbReference>
<dbReference type="Proteomes" id="UP000037035">
    <property type="component" value="Unassembled WGS sequence"/>
</dbReference>
<dbReference type="InterPro" id="IPR001452">
    <property type="entry name" value="SH3_domain"/>
</dbReference>
<feature type="compositionally biased region" description="Polar residues" evidence="2">
    <location>
        <begin position="51"/>
        <end position="64"/>
    </location>
</feature>
<feature type="region of interest" description="Disordered" evidence="2">
    <location>
        <begin position="323"/>
        <end position="371"/>
    </location>
</feature>
<evidence type="ECO:0000313" key="6">
    <source>
        <dbReference type="Proteomes" id="UP000037035"/>
    </source>
</evidence>
<feature type="compositionally biased region" description="Polar residues" evidence="2">
    <location>
        <begin position="8"/>
        <end position="17"/>
    </location>
</feature>
<dbReference type="AlphaFoldDB" id="A0A0L6VB78"/>
<evidence type="ECO:0000259" key="4">
    <source>
        <dbReference type="SMART" id="SM00326"/>
    </source>
</evidence>
<dbReference type="Gene3D" id="2.30.30.40">
    <property type="entry name" value="SH3 Domains"/>
    <property type="match status" value="1"/>
</dbReference>
<evidence type="ECO:0000313" key="5">
    <source>
        <dbReference type="EMBL" id="KNZ57998.1"/>
    </source>
</evidence>
<keyword evidence="3" id="KW-0472">Membrane</keyword>